<evidence type="ECO:0000313" key="2">
    <source>
        <dbReference type="EMBL" id="KAK3759258.1"/>
    </source>
</evidence>
<feature type="compositionally biased region" description="Polar residues" evidence="1">
    <location>
        <begin position="93"/>
        <end position="118"/>
    </location>
</feature>
<dbReference type="EMBL" id="JAWDGP010005145">
    <property type="protein sequence ID" value="KAK3759258.1"/>
    <property type="molecule type" value="Genomic_DNA"/>
</dbReference>
<organism evidence="2 3">
    <name type="scientific">Elysia crispata</name>
    <name type="common">lettuce slug</name>
    <dbReference type="NCBI Taxonomy" id="231223"/>
    <lineage>
        <taxon>Eukaryota</taxon>
        <taxon>Metazoa</taxon>
        <taxon>Spiralia</taxon>
        <taxon>Lophotrochozoa</taxon>
        <taxon>Mollusca</taxon>
        <taxon>Gastropoda</taxon>
        <taxon>Heterobranchia</taxon>
        <taxon>Euthyneura</taxon>
        <taxon>Panpulmonata</taxon>
        <taxon>Sacoglossa</taxon>
        <taxon>Placobranchoidea</taxon>
        <taxon>Plakobranchidae</taxon>
        <taxon>Elysia</taxon>
    </lineage>
</organism>
<reference evidence="2" key="1">
    <citation type="journal article" date="2023" name="G3 (Bethesda)">
        <title>A reference genome for the long-term kleptoplast-retaining sea slug Elysia crispata morphotype clarki.</title>
        <authorList>
            <person name="Eastman K.E."/>
            <person name="Pendleton A.L."/>
            <person name="Shaikh M.A."/>
            <person name="Suttiyut T."/>
            <person name="Ogas R."/>
            <person name="Tomko P."/>
            <person name="Gavelis G."/>
            <person name="Widhalm J.R."/>
            <person name="Wisecaver J.H."/>
        </authorList>
    </citation>
    <scope>NUCLEOTIDE SEQUENCE</scope>
    <source>
        <strain evidence="2">ECLA1</strain>
    </source>
</reference>
<gene>
    <name evidence="2" type="ORF">RRG08_020159</name>
</gene>
<accession>A0AAE0YY46</accession>
<feature type="region of interest" description="Disordered" evidence="1">
    <location>
        <begin position="82"/>
        <end position="118"/>
    </location>
</feature>
<name>A0AAE0YY46_9GAST</name>
<evidence type="ECO:0000313" key="3">
    <source>
        <dbReference type="Proteomes" id="UP001283361"/>
    </source>
</evidence>
<dbReference type="Proteomes" id="UP001283361">
    <property type="component" value="Unassembled WGS sequence"/>
</dbReference>
<sequence length="118" mass="13035">GVPAGCKLATLHPDGTQQDLSSSLAVEMTPQSSYRVIQADQYPDQDPNVYFGTDWLARFIFLDFPITRDFSYRLRVATPPRQPCLTSDGALMSTLSNPLSPASHSTSKLQPARQTGYR</sequence>
<proteinExistence type="predicted"/>
<dbReference type="AlphaFoldDB" id="A0AAE0YY46"/>
<keyword evidence="3" id="KW-1185">Reference proteome</keyword>
<comment type="caution">
    <text evidence="2">The sequence shown here is derived from an EMBL/GenBank/DDBJ whole genome shotgun (WGS) entry which is preliminary data.</text>
</comment>
<protein>
    <submittedName>
        <fullName evidence="2">Uncharacterized protein</fullName>
    </submittedName>
</protein>
<feature type="non-terminal residue" evidence="2">
    <location>
        <position position="1"/>
    </location>
</feature>
<evidence type="ECO:0000256" key="1">
    <source>
        <dbReference type="SAM" id="MobiDB-lite"/>
    </source>
</evidence>